<feature type="compositionally biased region" description="Basic and acidic residues" evidence="1">
    <location>
        <begin position="7"/>
        <end position="20"/>
    </location>
</feature>
<feature type="compositionally biased region" description="Low complexity" evidence="1">
    <location>
        <begin position="119"/>
        <end position="131"/>
    </location>
</feature>
<evidence type="ECO:0000256" key="1">
    <source>
        <dbReference type="SAM" id="MobiDB-lite"/>
    </source>
</evidence>
<feature type="region of interest" description="Disordered" evidence="1">
    <location>
        <begin position="82"/>
        <end position="176"/>
    </location>
</feature>
<feature type="region of interest" description="Disordered" evidence="1">
    <location>
        <begin position="1"/>
        <end position="42"/>
    </location>
</feature>
<feature type="compositionally biased region" description="Polar residues" evidence="1">
    <location>
        <begin position="106"/>
        <end position="116"/>
    </location>
</feature>
<gene>
    <name evidence="2" type="ORF">BT96DRAFT_1007181</name>
</gene>
<sequence>MLTYQADLDKRSASPRRRNENGVSISAQPSAQLTNGHQPSAQEGYYPFGDPYNSVVHQLGGLGPALYTFGDPQQLQQQFQPHLGNAPQWPSQEGGFSAGTSFGPHINQSFPQSDSFEGSAATPMTPASSASLNHHSQGDDTRMVSLNSTGREDFDEEERRERNLDLDADEEEPSGSRAVLQSFDEGIQSMPITLPPKKCARLHHAGVSVLHSPTSIAQHADKPLMDHSNVSTLYVNPPRQPLQCCAHMIPPAVINSQGSSESSNKENSDVTMSDSQSAEVLMLQDLRQVQTKRKLREVIDKLYNLELNDKQADVCVVSRRPGYRASDLPSARKTIVDLAYGYFRNIFLERSAFPQDEGDLHDWATMAWYKAVDYLIQFRNHIGQPEPVREELTLIRRFFG</sequence>
<name>A0A6A4GIS7_9AGAR</name>
<reference evidence="2" key="1">
    <citation type="journal article" date="2019" name="Environ. Microbiol.">
        <title>Fungal ecological strategies reflected in gene transcription - a case study of two litter decomposers.</title>
        <authorList>
            <person name="Barbi F."/>
            <person name="Kohler A."/>
            <person name="Barry K."/>
            <person name="Baskaran P."/>
            <person name="Daum C."/>
            <person name="Fauchery L."/>
            <person name="Ihrmark K."/>
            <person name="Kuo A."/>
            <person name="LaButti K."/>
            <person name="Lipzen A."/>
            <person name="Morin E."/>
            <person name="Grigoriev I.V."/>
            <person name="Henrissat B."/>
            <person name="Lindahl B."/>
            <person name="Martin F."/>
        </authorList>
    </citation>
    <scope>NUCLEOTIDE SEQUENCE</scope>
    <source>
        <strain evidence="2">JB14</strain>
    </source>
</reference>
<protein>
    <submittedName>
        <fullName evidence="2">Uncharacterized protein</fullName>
    </submittedName>
</protein>
<accession>A0A6A4GIS7</accession>
<proteinExistence type="predicted"/>
<dbReference type="Proteomes" id="UP000799118">
    <property type="component" value="Unassembled WGS sequence"/>
</dbReference>
<feature type="compositionally biased region" description="Polar residues" evidence="1">
    <location>
        <begin position="21"/>
        <end position="41"/>
    </location>
</feature>
<feature type="region of interest" description="Disordered" evidence="1">
    <location>
        <begin position="253"/>
        <end position="274"/>
    </location>
</feature>
<evidence type="ECO:0000313" key="2">
    <source>
        <dbReference type="EMBL" id="KAE9385287.1"/>
    </source>
</evidence>
<keyword evidence="3" id="KW-1185">Reference proteome</keyword>
<dbReference type="AlphaFoldDB" id="A0A6A4GIS7"/>
<organism evidence="2 3">
    <name type="scientific">Gymnopus androsaceus JB14</name>
    <dbReference type="NCBI Taxonomy" id="1447944"/>
    <lineage>
        <taxon>Eukaryota</taxon>
        <taxon>Fungi</taxon>
        <taxon>Dikarya</taxon>
        <taxon>Basidiomycota</taxon>
        <taxon>Agaricomycotina</taxon>
        <taxon>Agaricomycetes</taxon>
        <taxon>Agaricomycetidae</taxon>
        <taxon>Agaricales</taxon>
        <taxon>Marasmiineae</taxon>
        <taxon>Omphalotaceae</taxon>
        <taxon>Gymnopus</taxon>
    </lineage>
</organism>
<dbReference type="EMBL" id="ML770004">
    <property type="protein sequence ID" value="KAE9385287.1"/>
    <property type="molecule type" value="Genomic_DNA"/>
</dbReference>
<evidence type="ECO:0000313" key="3">
    <source>
        <dbReference type="Proteomes" id="UP000799118"/>
    </source>
</evidence>